<dbReference type="EMBL" id="JACHID010000006">
    <property type="protein sequence ID" value="MBB5021848.1"/>
    <property type="molecule type" value="Genomic_DNA"/>
</dbReference>
<proteinExistence type="predicted"/>
<keyword evidence="1" id="KW-0812">Transmembrane</keyword>
<feature type="transmembrane region" description="Helical" evidence="1">
    <location>
        <begin position="204"/>
        <end position="227"/>
    </location>
</feature>
<dbReference type="AlphaFoldDB" id="A0A7W7Y4F0"/>
<evidence type="ECO:0000313" key="3">
    <source>
        <dbReference type="Proteomes" id="UP000528322"/>
    </source>
</evidence>
<name>A0A7W7Y4F0_9BACT</name>
<feature type="transmembrane region" description="Helical" evidence="1">
    <location>
        <begin position="145"/>
        <end position="165"/>
    </location>
</feature>
<organism evidence="2 3">
    <name type="scientific">Desulfurispira natronophila</name>
    <dbReference type="NCBI Taxonomy" id="682562"/>
    <lineage>
        <taxon>Bacteria</taxon>
        <taxon>Pseudomonadati</taxon>
        <taxon>Chrysiogenota</taxon>
        <taxon>Chrysiogenia</taxon>
        <taxon>Chrysiogenales</taxon>
        <taxon>Chrysiogenaceae</taxon>
        <taxon>Desulfurispira</taxon>
    </lineage>
</organism>
<feature type="transmembrane region" description="Helical" evidence="1">
    <location>
        <begin position="79"/>
        <end position="112"/>
    </location>
</feature>
<comment type="caution">
    <text evidence="2">The sequence shown here is derived from an EMBL/GenBank/DDBJ whole genome shotgun (WGS) entry which is preliminary data.</text>
</comment>
<feature type="transmembrane region" description="Helical" evidence="1">
    <location>
        <begin position="239"/>
        <end position="261"/>
    </location>
</feature>
<keyword evidence="3" id="KW-1185">Reference proteome</keyword>
<keyword evidence="1" id="KW-0472">Membrane</keyword>
<dbReference type="RefSeq" id="WP_183731312.1">
    <property type="nucleotide sequence ID" value="NZ_JACHID010000006.1"/>
</dbReference>
<gene>
    <name evidence="2" type="ORF">HNR37_001162</name>
</gene>
<evidence type="ECO:0000256" key="1">
    <source>
        <dbReference type="SAM" id="Phobius"/>
    </source>
</evidence>
<evidence type="ECO:0000313" key="2">
    <source>
        <dbReference type="EMBL" id="MBB5021848.1"/>
    </source>
</evidence>
<sequence>MARQTLARTVQIWQTFGVTVLLLLAAYIPFSALILEGAVPRIAPGSFSWLQLTAIPLLTMPIALVLTSTILYLNKNQTVILTFVVLCNFFIPAASPLASVTTICLSFQIYLFSKAFHDEPRRIRELYLLGIGPERQFLRSALPRALRQLLWIYFTSLFLALYPAMQWHHDGAHLSLGKILFALLLPLAFWYMNTVPQAYLRDPYHPSAPATITLGLLAGATMVNSLAPLWQETWHWQQLLSPTLVTSMALCLLAFLGGWLVDGDTLPRKTLIILAAMIAGVGDFGLYPFTDGLLSTAEVRTVCIALISAVTLACPVKDATKRSLVAGLAYLAVILSLHPEGKYFAIVLLILLTWLKPQLTATGI</sequence>
<feature type="transmembrane region" description="Helical" evidence="1">
    <location>
        <begin position="47"/>
        <end position="73"/>
    </location>
</feature>
<protein>
    <submittedName>
        <fullName evidence="2">Uncharacterized protein</fullName>
    </submittedName>
</protein>
<dbReference type="Proteomes" id="UP000528322">
    <property type="component" value="Unassembled WGS sequence"/>
</dbReference>
<keyword evidence="1" id="KW-1133">Transmembrane helix</keyword>
<feature type="transmembrane region" description="Helical" evidence="1">
    <location>
        <begin position="12"/>
        <end position="35"/>
    </location>
</feature>
<accession>A0A7W7Y4F0</accession>
<feature type="transmembrane region" description="Helical" evidence="1">
    <location>
        <begin position="171"/>
        <end position="192"/>
    </location>
</feature>
<feature type="transmembrane region" description="Helical" evidence="1">
    <location>
        <begin position="270"/>
        <end position="287"/>
    </location>
</feature>
<reference evidence="2 3" key="1">
    <citation type="submission" date="2020-08" db="EMBL/GenBank/DDBJ databases">
        <title>Genomic Encyclopedia of Type Strains, Phase IV (KMG-IV): sequencing the most valuable type-strain genomes for metagenomic binning, comparative biology and taxonomic classification.</title>
        <authorList>
            <person name="Goeker M."/>
        </authorList>
    </citation>
    <scope>NUCLEOTIDE SEQUENCE [LARGE SCALE GENOMIC DNA]</scope>
    <source>
        <strain evidence="2 3">DSM 22071</strain>
    </source>
</reference>